<dbReference type="Proteomes" id="UP001500979">
    <property type="component" value="Unassembled WGS sequence"/>
</dbReference>
<evidence type="ECO:0000313" key="3">
    <source>
        <dbReference type="Proteomes" id="UP001500979"/>
    </source>
</evidence>
<keyword evidence="1" id="KW-1133">Transmembrane helix</keyword>
<sequence length="61" mass="6644">MDYLGPRVALAAVVAIVVVGGGLLYRWVRYRRWDEPRPPLLLLAVVSAVLAALLTGLLSSR</sequence>
<accession>A0ABN3VHR3</accession>
<gene>
    <name evidence="2" type="ORF">GCM10010470_47190</name>
</gene>
<dbReference type="RefSeq" id="WP_344683148.1">
    <property type="nucleotide sequence ID" value="NZ_BAAAUX010000019.1"/>
</dbReference>
<keyword evidence="3" id="KW-1185">Reference proteome</keyword>
<reference evidence="2 3" key="1">
    <citation type="journal article" date="2019" name="Int. J. Syst. Evol. Microbiol.">
        <title>The Global Catalogue of Microorganisms (GCM) 10K type strain sequencing project: providing services to taxonomists for standard genome sequencing and annotation.</title>
        <authorList>
            <consortium name="The Broad Institute Genomics Platform"/>
            <consortium name="The Broad Institute Genome Sequencing Center for Infectious Disease"/>
            <person name="Wu L."/>
            <person name="Ma J."/>
        </authorList>
    </citation>
    <scope>NUCLEOTIDE SEQUENCE [LARGE SCALE GENOMIC DNA]</scope>
    <source>
        <strain evidence="2 3">JCM 9383</strain>
    </source>
</reference>
<feature type="transmembrane region" description="Helical" evidence="1">
    <location>
        <begin position="6"/>
        <end position="28"/>
    </location>
</feature>
<evidence type="ECO:0008006" key="4">
    <source>
        <dbReference type="Google" id="ProtNLM"/>
    </source>
</evidence>
<evidence type="ECO:0000313" key="2">
    <source>
        <dbReference type="EMBL" id="GAA2806485.1"/>
    </source>
</evidence>
<keyword evidence="1" id="KW-0472">Membrane</keyword>
<proteinExistence type="predicted"/>
<protein>
    <recommendedName>
        <fullName evidence="4">PEP-CTERM protein-sorting domain-containing protein</fullName>
    </recommendedName>
</protein>
<comment type="caution">
    <text evidence="2">The sequence shown here is derived from an EMBL/GenBank/DDBJ whole genome shotgun (WGS) entry which is preliminary data.</text>
</comment>
<organism evidence="2 3">
    <name type="scientific">Saccharopolyspora taberi</name>
    <dbReference type="NCBI Taxonomy" id="60895"/>
    <lineage>
        <taxon>Bacteria</taxon>
        <taxon>Bacillati</taxon>
        <taxon>Actinomycetota</taxon>
        <taxon>Actinomycetes</taxon>
        <taxon>Pseudonocardiales</taxon>
        <taxon>Pseudonocardiaceae</taxon>
        <taxon>Saccharopolyspora</taxon>
    </lineage>
</organism>
<dbReference type="EMBL" id="BAAAUX010000019">
    <property type="protein sequence ID" value="GAA2806485.1"/>
    <property type="molecule type" value="Genomic_DNA"/>
</dbReference>
<keyword evidence="1" id="KW-0812">Transmembrane</keyword>
<feature type="transmembrane region" description="Helical" evidence="1">
    <location>
        <begin position="40"/>
        <end position="58"/>
    </location>
</feature>
<name>A0ABN3VHR3_9PSEU</name>
<evidence type="ECO:0000256" key="1">
    <source>
        <dbReference type="SAM" id="Phobius"/>
    </source>
</evidence>